<dbReference type="Pfam" id="PF01968">
    <property type="entry name" value="Hydantoinase_A"/>
    <property type="match status" value="1"/>
</dbReference>
<dbReference type="InterPro" id="IPR008040">
    <property type="entry name" value="Hydant_A_N"/>
</dbReference>
<sequence>MFAVEGREKMKQSARLSIDVGGTFTDVVLEHLGGQDCFKLLTTPDAPEIAFLQGVGDILERTDVAAKDVDLVIHGTTLATNALIERKGAQTALLATDGFRDSIEIAYEHRFEQYDLYMERPQPLVTRDWRFSVPERIAADGSVLLALDEVAVWSLADDLRATGVESIAICFLHSYVNPAHEIRAGEILAQALPDITITLSSDVCPEIREYDRMSTASANAYVQPMMASYLNRLEKGLLEIGITSPLLLMMSSGGVTTVETAAALPIRLVESGPAGGAILACDIARENDLDRVLSFDMGGTTAKITLIDDFEPHIARSLEVARMHRFLKGSGLPLRIPAIDMVEIGAGGGSIASVDTMQRIQVGPKSAGSVPGPACYGNGGEDATVTDADTVLGWIEPSRFAGGQVKLEPERAGSAVEQHVGGPLAIERKIAAAGISEIVDEHMANAARVHAIENGKNMVGRVLVAFGGAAPLHAARLAEKLDIDTVLVPHRAGVGSAIGFLRAQISYEVVRTRYMDMHAFDPDLINEIFAEMQKEAEAVVRLGAPDETLVEQRSAFMRYRGQGHEIMVKFPVKTLET</sequence>
<protein>
    <recommendedName>
        <fullName evidence="4">Hydantoinase A/oxoprolinase domain-containing protein</fullName>
    </recommendedName>
</protein>
<accession>A0A381ZAW1</accession>
<dbReference type="InterPro" id="IPR045079">
    <property type="entry name" value="Oxoprolinase-like"/>
</dbReference>
<evidence type="ECO:0008006" key="4">
    <source>
        <dbReference type="Google" id="ProtNLM"/>
    </source>
</evidence>
<organism evidence="3">
    <name type="scientific">marine metagenome</name>
    <dbReference type="NCBI Taxonomy" id="408172"/>
    <lineage>
        <taxon>unclassified sequences</taxon>
        <taxon>metagenomes</taxon>
        <taxon>ecological metagenomes</taxon>
    </lineage>
</organism>
<gene>
    <name evidence="3" type="ORF">METZ01_LOCUS138866</name>
</gene>
<dbReference type="Pfam" id="PF05378">
    <property type="entry name" value="Hydant_A_N"/>
    <property type="match status" value="1"/>
</dbReference>
<dbReference type="PANTHER" id="PTHR11365:SF23">
    <property type="entry name" value="HYPOTHETICAL 5-OXOPROLINASE (EUROFUNG)-RELATED"/>
    <property type="match status" value="1"/>
</dbReference>
<dbReference type="PANTHER" id="PTHR11365">
    <property type="entry name" value="5-OXOPROLINASE RELATED"/>
    <property type="match status" value="1"/>
</dbReference>
<name>A0A381ZAW1_9ZZZZ</name>
<evidence type="ECO:0000313" key="3">
    <source>
        <dbReference type="EMBL" id="SVA86012.1"/>
    </source>
</evidence>
<dbReference type="AlphaFoldDB" id="A0A381ZAW1"/>
<feature type="non-terminal residue" evidence="3">
    <location>
        <position position="577"/>
    </location>
</feature>
<evidence type="ECO:0000259" key="2">
    <source>
        <dbReference type="Pfam" id="PF05378"/>
    </source>
</evidence>
<dbReference type="GO" id="GO:0005829">
    <property type="term" value="C:cytosol"/>
    <property type="evidence" value="ECO:0007669"/>
    <property type="project" value="TreeGrafter"/>
</dbReference>
<proteinExistence type="predicted"/>
<dbReference type="EMBL" id="UINC01020496">
    <property type="protein sequence ID" value="SVA86012.1"/>
    <property type="molecule type" value="Genomic_DNA"/>
</dbReference>
<reference evidence="3" key="1">
    <citation type="submission" date="2018-05" db="EMBL/GenBank/DDBJ databases">
        <authorList>
            <person name="Lanie J.A."/>
            <person name="Ng W.-L."/>
            <person name="Kazmierczak K.M."/>
            <person name="Andrzejewski T.M."/>
            <person name="Davidsen T.M."/>
            <person name="Wayne K.J."/>
            <person name="Tettelin H."/>
            <person name="Glass J.I."/>
            <person name="Rusch D."/>
            <person name="Podicherti R."/>
            <person name="Tsui H.-C.T."/>
            <person name="Winkler M.E."/>
        </authorList>
    </citation>
    <scope>NUCLEOTIDE SEQUENCE</scope>
</reference>
<dbReference type="GO" id="GO:0017168">
    <property type="term" value="F:5-oxoprolinase (ATP-hydrolyzing) activity"/>
    <property type="evidence" value="ECO:0007669"/>
    <property type="project" value="TreeGrafter"/>
</dbReference>
<dbReference type="InterPro" id="IPR002821">
    <property type="entry name" value="Hydantoinase_A"/>
</dbReference>
<feature type="domain" description="Hydantoinase A/oxoprolinase" evidence="1">
    <location>
        <begin position="212"/>
        <end position="508"/>
    </location>
</feature>
<dbReference type="GO" id="GO:0006749">
    <property type="term" value="P:glutathione metabolic process"/>
    <property type="evidence" value="ECO:0007669"/>
    <property type="project" value="TreeGrafter"/>
</dbReference>
<feature type="domain" description="Hydantoinase/oxoprolinase N-terminal" evidence="2">
    <location>
        <begin position="15"/>
        <end position="190"/>
    </location>
</feature>
<evidence type="ECO:0000259" key="1">
    <source>
        <dbReference type="Pfam" id="PF01968"/>
    </source>
</evidence>